<dbReference type="EMBL" id="CADCXU010020635">
    <property type="protein sequence ID" value="CAB0008713.1"/>
    <property type="molecule type" value="Genomic_DNA"/>
</dbReference>
<name>A0A6H5H4U4_9HEMI</name>
<evidence type="ECO:0000313" key="2">
    <source>
        <dbReference type="Proteomes" id="UP000479000"/>
    </source>
</evidence>
<accession>A0A6H5H4U4</accession>
<reference evidence="1 2" key="1">
    <citation type="submission" date="2020-02" db="EMBL/GenBank/DDBJ databases">
        <authorList>
            <person name="Ferguson B K."/>
        </authorList>
    </citation>
    <scope>NUCLEOTIDE SEQUENCE [LARGE SCALE GENOMIC DNA]</scope>
</reference>
<sequence length="92" mass="10367">MFPLRDIRPRHCVFQGNVKFLGSSAKGIPISSECHTVFLPSIVKKVSNSQEMFPLQHFRPHHGVLQGIPPKSKYFGSSAREIPVVEAEIHFL</sequence>
<evidence type="ECO:0000313" key="1">
    <source>
        <dbReference type="EMBL" id="CAB0008713.1"/>
    </source>
</evidence>
<proteinExistence type="predicted"/>
<organism evidence="1 2">
    <name type="scientific">Nesidiocoris tenuis</name>
    <dbReference type="NCBI Taxonomy" id="355587"/>
    <lineage>
        <taxon>Eukaryota</taxon>
        <taxon>Metazoa</taxon>
        <taxon>Ecdysozoa</taxon>
        <taxon>Arthropoda</taxon>
        <taxon>Hexapoda</taxon>
        <taxon>Insecta</taxon>
        <taxon>Pterygota</taxon>
        <taxon>Neoptera</taxon>
        <taxon>Paraneoptera</taxon>
        <taxon>Hemiptera</taxon>
        <taxon>Heteroptera</taxon>
        <taxon>Panheteroptera</taxon>
        <taxon>Cimicomorpha</taxon>
        <taxon>Miridae</taxon>
        <taxon>Dicyphina</taxon>
        <taxon>Nesidiocoris</taxon>
    </lineage>
</organism>
<dbReference type="Proteomes" id="UP000479000">
    <property type="component" value="Unassembled WGS sequence"/>
</dbReference>
<keyword evidence="2" id="KW-1185">Reference proteome</keyword>
<feature type="non-terminal residue" evidence="1">
    <location>
        <position position="92"/>
    </location>
</feature>
<dbReference type="AlphaFoldDB" id="A0A6H5H4U4"/>
<gene>
    <name evidence="1" type="ORF">NTEN_LOCUS13946</name>
</gene>
<protein>
    <submittedName>
        <fullName evidence="1">Uncharacterized protein</fullName>
    </submittedName>
</protein>